<evidence type="ECO:0000313" key="2">
    <source>
        <dbReference type="EMBL" id="NYD32256.1"/>
    </source>
</evidence>
<feature type="transmembrane region" description="Helical" evidence="1">
    <location>
        <begin position="92"/>
        <end position="111"/>
    </location>
</feature>
<organism evidence="2 3">
    <name type="scientific">Nocardioides kongjuensis</name>
    <dbReference type="NCBI Taxonomy" id="349522"/>
    <lineage>
        <taxon>Bacteria</taxon>
        <taxon>Bacillati</taxon>
        <taxon>Actinomycetota</taxon>
        <taxon>Actinomycetes</taxon>
        <taxon>Propionibacteriales</taxon>
        <taxon>Nocardioidaceae</taxon>
        <taxon>Nocardioides</taxon>
    </lineage>
</organism>
<dbReference type="RefSeq" id="WP_179728459.1">
    <property type="nucleotide sequence ID" value="NZ_BAABEF010000001.1"/>
</dbReference>
<dbReference type="Proteomes" id="UP000582231">
    <property type="component" value="Unassembled WGS sequence"/>
</dbReference>
<keyword evidence="1" id="KW-1133">Transmembrane helix</keyword>
<feature type="transmembrane region" description="Helical" evidence="1">
    <location>
        <begin position="62"/>
        <end position="80"/>
    </location>
</feature>
<sequence length="115" mass="11841">MSTTPVTHPPMLDQYGVRWGVAGGTLFVGAAACTAVPLAGWSGVLTLLALTAAWSRVLPRSWAVSLAVSGWAFATGFAVHHAGRLTFAGEDLLRLALFVAVAALTAGPPGAQWRA</sequence>
<keyword evidence="1" id="KW-0812">Transmembrane</keyword>
<comment type="caution">
    <text evidence="2">The sequence shown here is derived from an EMBL/GenBank/DDBJ whole genome shotgun (WGS) entry which is preliminary data.</text>
</comment>
<evidence type="ECO:0000256" key="1">
    <source>
        <dbReference type="SAM" id="Phobius"/>
    </source>
</evidence>
<name>A0A852RSR5_9ACTN</name>
<proteinExistence type="predicted"/>
<protein>
    <recommendedName>
        <fullName evidence="4">Apolipoprotein N-acyltransferase</fullName>
    </recommendedName>
</protein>
<keyword evidence="3" id="KW-1185">Reference proteome</keyword>
<keyword evidence="1" id="KW-0472">Membrane</keyword>
<dbReference type="EMBL" id="JACCBF010000001">
    <property type="protein sequence ID" value="NYD32256.1"/>
    <property type="molecule type" value="Genomic_DNA"/>
</dbReference>
<gene>
    <name evidence="2" type="ORF">BJ958_003802</name>
</gene>
<evidence type="ECO:0000313" key="3">
    <source>
        <dbReference type="Proteomes" id="UP000582231"/>
    </source>
</evidence>
<accession>A0A852RSR5</accession>
<dbReference type="AlphaFoldDB" id="A0A852RSR5"/>
<feature type="transmembrane region" description="Helical" evidence="1">
    <location>
        <begin position="20"/>
        <end position="50"/>
    </location>
</feature>
<evidence type="ECO:0008006" key="4">
    <source>
        <dbReference type="Google" id="ProtNLM"/>
    </source>
</evidence>
<reference evidence="2 3" key="1">
    <citation type="submission" date="2020-07" db="EMBL/GenBank/DDBJ databases">
        <title>Sequencing the genomes of 1000 actinobacteria strains.</title>
        <authorList>
            <person name="Klenk H.-P."/>
        </authorList>
    </citation>
    <scope>NUCLEOTIDE SEQUENCE [LARGE SCALE GENOMIC DNA]</scope>
    <source>
        <strain evidence="2 3">DSM 19082</strain>
    </source>
</reference>